<dbReference type="PANTHER" id="PTHR43581:SF2">
    <property type="entry name" value="EXCINUCLEASE ATPASE SUBUNIT"/>
    <property type="match status" value="1"/>
</dbReference>
<accession>A0ABS6SJ31</accession>
<feature type="non-terminal residue" evidence="2">
    <location>
        <position position="379"/>
    </location>
</feature>
<feature type="domain" description="AAA+ ATPase" evidence="1">
    <location>
        <begin position="20"/>
        <end position="253"/>
    </location>
</feature>
<dbReference type="SMART" id="SM00382">
    <property type="entry name" value="AAA"/>
    <property type="match status" value="1"/>
</dbReference>
<dbReference type="Proteomes" id="UP000722336">
    <property type="component" value="Unassembled WGS sequence"/>
</dbReference>
<dbReference type="InterPro" id="IPR003593">
    <property type="entry name" value="AAA+_ATPase"/>
</dbReference>
<name>A0ABS6SJ31_9SPHN</name>
<evidence type="ECO:0000259" key="1">
    <source>
        <dbReference type="SMART" id="SM00382"/>
    </source>
</evidence>
<dbReference type="InterPro" id="IPR051396">
    <property type="entry name" value="Bact_Antivir_Def_Nuclease"/>
</dbReference>
<protein>
    <submittedName>
        <fullName evidence="2">AAA family ATPase</fullName>
    </submittedName>
</protein>
<dbReference type="InterPro" id="IPR003959">
    <property type="entry name" value="ATPase_AAA_core"/>
</dbReference>
<dbReference type="Pfam" id="PF14491">
    <property type="entry name" value="DUF4435"/>
    <property type="match status" value="1"/>
</dbReference>
<dbReference type="PANTHER" id="PTHR43581">
    <property type="entry name" value="ATP/GTP PHOSPHATASE"/>
    <property type="match status" value="1"/>
</dbReference>
<dbReference type="RefSeq" id="WP_218446791.1">
    <property type="nucleotide sequence ID" value="NZ_JAGSPA010000007.1"/>
</dbReference>
<organism evidence="2 3">
    <name type="scientific">Pacificimonas pallii</name>
    <dbReference type="NCBI Taxonomy" id="2827236"/>
    <lineage>
        <taxon>Bacteria</taxon>
        <taxon>Pseudomonadati</taxon>
        <taxon>Pseudomonadota</taxon>
        <taxon>Alphaproteobacteria</taxon>
        <taxon>Sphingomonadales</taxon>
        <taxon>Sphingosinicellaceae</taxon>
        <taxon>Pacificimonas</taxon>
    </lineage>
</organism>
<evidence type="ECO:0000313" key="2">
    <source>
        <dbReference type="EMBL" id="MBV7257941.1"/>
    </source>
</evidence>
<proteinExistence type="predicted"/>
<gene>
    <name evidence="2" type="ORF">KCG44_14235</name>
</gene>
<reference evidence="2 3" key="1">
    <citation type="submission" date="2021-04" db="EMBL/GenBank/DDBJ databases">
        <authorList>
            <person name="Pira H."/>
            <person name="Risdian C."/>
            <person name="Wink J."/>
        </authorList>
    </citation>
    <scope>NUCLEOTIDE SEQUENCE [LARGE SCALE GENOMIC DNA]</scope>
    <source>
        <strain evidence="2 3">WHA3</strain>
    </source>
</reference>
<comment type="caution">
    <text evidence="2">The sequence shown here is derived from an EMBL/GenBank/DDBJ whole genome shotgun (WGS) entry which is preliminary data.</text>
</comment>
<evidence type="ECO:0000313" key="3">
    <source>
        <dbReference type="Proteomes" id="UP000722336"/>
    </source>
</evidence>
<sequence>MLFDLNFRTNQGQVSFSVGHGSKVLIAGPNGVGKSAFLATLYRSLPEGSATYLPGHRQINFNHGWSSGGQDAAQLVRNLFAQHDSFNRYKGAWAEDQFKSLIRGLLNLESKFNRDFRKNFALGHHTNTVDGSKRESPLDTVNAIFEAARLPVHFSVSEIGFSANREGSEYPIDAMSDGERAALFIVSAVVTQSPNSVLLIDEPEKHLHPSITGGLLDACIRYRSDISLIIASHDVSIIQRLDTTHVIHVKNSRVINTRPESRLFEADVLDNFEDVPENLRTDLLGSRSKTLFIEGEPTSYDVALYSHIYSDLRIIPKGGHGKVLEAVSALRNIRSEHRLNPFGLIDGDARSDQECEILKNRGIFTLPCPTIENIFFHEA</sequence>
<dbReference type="Pfam" id="PF13304">
    <property type="entry name" value="AAA_21"/>
    <property type="match status" value="1"/>
</dbReference>
<dbReference type="InterPro" id="IPR029492">
    <property type="entry name" value="DUF4435"/>
</dbReference>
<dbReference type="EMBL" id="JAGSPA010000007">
    <property type="protein sequence ID" value="MBV7257941.1"/>
    <property type="molecule type" value="Genomic_DNA"/>
</dbReference>
<keyword evidence="3" id="KW-1185">Reference proteome</keyword>